<proteinExistence type="predicted"/>
<dbReference type="Gene3D" id="3.40.50.720">
    <property type="entry name" value="NAD(P)-binding Rossmann-like Domain"/>
    <property type="match status" value="1"/>
</dbReference>
<evidence type="ECO:0000313" key="2">
    <source>
        <dbReference type="EMBL" id="KAK5163147.1"/>
    </source>
</evidence>
<dbReference type="EMBL" id="JAVRRT010000028">
    <property type="protein sequence ID" value="KAK5163147.1"/>
    <property type="molecule type" value="Genomic_DNA"/>
</dbReference>
<dbReference type="SMART" id="SM00829">
    <property type="entry name" value="PKS_ER"/>
    <property type="match status" value="1"/>
</dbReference>
<keyword evidence="3" id="KW-1185">Reference proteome</keyword>
<organism evidence="2 3">
    <name type="scientific">Saxophila tyrrhenica</name>
    <dbReference type="NCBI Taxonomy" id="1690608"/>
    <lineage>
        <taxon>Eukaryota</taxon>
        <taxon>Fungi</taxon>
        <taxon>Dikarya</taxon>
        <taxon>Ascomycota</taxon>
        <taxon>Pezizomycotina</taxon>
        <taxon>Dothideomycetes</taxon>
        <taxon>Dothideomycetidae</taxon>
        <taxon>Mycosphaerellales</taxon>
        <taxon>Extremaceae</taxon>
        <taxon>Saxophila</taxon>
    </lineage>
</organism>
<dbReference type="GO" id="GO:0016491">
    <property type="term" value="F:oxidoreductase activity"/>
    <property type="evidence" value="ECO:0007669"/>
    <property type="project" value="InterPro"/>
</dbReference>
<dbReference type="SUPFAM" id="SSF51735">
    <property type="entry name" value="NAD(P)-binding Rossmann-fold domains"/>
    <property type="match status" value="1"/>
</dbReference>
<dbReference type="GO" id="GO:0005739">
    <property type="term" value="C:mitochondrion"/>
    <property type="evidence" value="ECO:0007669"/>
    <property type="project" value="TreeGrafter"/>
</dbReference>
<name>A0AAV9NXH2_9PEZI</name>
<dbReference type="InterPro" id="IPR013154">
    <property type="entry name" value="ADH-like_N"/>
</dbReference>
<dbReference type="Gene3D" id="3.90.180.10">
    <property type="entry name" value="Medium-chain alcohol dehydrogenases, catalytic domain"/>
    <property type="match status" value="1"/>
</dbReference>
<dbReference type="GeneID" id="89932255"/>
<dbReference type="AlphaFoldDB" id="A0AAV9NXH2"/>
<dbReference type="Pfam" id="PF00107">
    <property type="entry name" value="ADH_zinc_N"/>
    <property type="match status" value="1"/>
</dbReference>
<evidence type="ECO:0000259" key="1">
    <source>
        <dbReference type="SMART" id="SM00829"/>
    </source>
</evidence>
<protein>
    <recommendedName>
        <fullName evidence="1">Enoyl reductase (ER) domain-containing protein</fullName>
    </recommendedName>
</protein>
<dbReference type="PANTHER" id="PTHR43677:SF4">
    <property type="entry name" value="QUINONE OXIDOREDUCTASE-LIKE PROTEIN 2"/>
    <property type="match status" value="1"/>
</dbReference>
<dbReference type="Pfam" id="PF08240">
    <property type="entry name" value="ADH_N"/>
    <property type="match status" value="1"/>
</dbReference>
<dbReference type="InterPro" id="IPR011032">
    <property type="entry name" value="GroES-like_sf"/>
</dbReference>
<gene>
    <name evidence="2" type="ORF">LTR77_010931</name>
</gene>
<dbReference type="SUPFAM" id="SSF50129">
    <property type="entry name" value="GroES-like"/>
    <property type="match status" value="1"/>
</dbReference>
<evidence type="ECO:0000313" key="3">
    <source>
        <dbReference type="Proteomes" id="UP001337655"/>
    </source>
</evidence>
<dbReference type="InterPro" id="IPR036291">
    <property type="entry name" value="NAD(P)-bd_dom_sf"/>
</dbReference>
<sequence length="341" mass="36715">MQAINIPAFTPDPSTLLPTTVPLPTPKPDQCLVRVTHCSPQHADILHAQGKHQNNNAKKGWCHPPFILGYDFAGVVEAVPSDGASDAFKKGDRVFGAGIGAFAEFVCVPQRQMRKIPSDLSAETACAMSGQAVSYAAVVNIAKVEAGETVLVSGASGGLGNVCCMVAKAKGAKVIALAGDKDKAAAMEKDMDVDLVLIMEGDWIDKVVEFTNGQGVEVCLDNTGMVNDAIRCLAYFGRIVVLGFAARKGVMEEVKMNKLLLKSVTIMGYRFGESGRRFPQTLEEIWEGYLGMLRTGEMKAMIYGKYEGLKDVGRALGDLHERKVYGKIVVKVVDEGERSKL</sequence>
<dbReference type="PANTHER" id="PTHR43677">
    <property type="entry name" value="SHORT-CHAIN DEHYDROGENASE/REDUCTASE"/>
    <property type="match status" value="1"/>
</dbReference>
<comment type="caution">
    <text evidence="2">The sequence shown here is derived from an EMBL/GenBank/DDBJ whole genome shotgun (WGS) entry which is preliminary data.</text>
</comment>
<dbReference type="RefSeq" id="XP_064653695.1">
    <property type="nucleotide sequence ID" value="XM_064808147.1"/>
</dbReference>
<reference evidence="2 3" key="1">
    <citation type="submission" date="2023-08" db="EMBL/GenBank/DDBJ databases">
        <title>Black Yeasts Isolated from many extreme environments.</title>
        <authorList>
            <person name="Coleine C."/>
            <person name="Stajich J.E."/>
            <person name="Selbmann L."/>
        </authorList>
    </citation>
    <scope>NUCLEOTIDE SEQUENCE [LARGE SCALE GENOMIC DNA]</scope>
    <source>
        <strain evidence="2 3">CCFEE 5935</strain>
    </source>
</reference>
<dbReference type="InterPro" id="IPR013149">
    <property type="entry name" value="ADH-like_C"/>
</dbReference>
<dbReference type="InterPro" id="IPR051397">
    <property type="entry name" value="Zn-ADH-like_protein"/>
</dbReference>
<accession>A0AAV9NXH2</accession>
<dbReference type="Proteomes" id="UP001337655">
    <property type="component" value="Unassembled WGS sequence"/>
</dbReference>
<feature type="domain" description="Enoyl reductase (ER)" evidence="1">
    <location>
        <begin position="9"/>
        <end position="330"/>
    </location>
</feature>
<dbReference type="InterPro" id="IPR020843">
    <property type="entry name" value="ER"/>
</dbReference>